<comment type="caution">
    <text evidence="1">The sequence shown here is derived from an EMBL/GenBank/DDBJ whole genome shotgun (WGS) entry which is preliminary data.</text>
</comment>
<proteinExistence type="predicted"/>
<accession>A0ABQ7DPZ2</accession>
<dbReference type="Proteomes" id="UP000266723">
    <property type="component" value="Unassembled WGS sequence"/>
</dbReference>
<organism evidence="1 2">
    <name type="scientific">Brassica cretica</name>
    <name type="common">Mustard</name>
    <dbReference type="NCBI Taxonomy" id="69181"/>
    <lineage>
        <taxon>Eukaryota</taxon>
        <taxon>Viridiplantae</taxon>
        <taxon>Streptophyta</taxon>
        <taxon>Embryophyta</taxon>
        <taxon>Tracheophyta</taxon>
        <taxon>Spermatophyta</taxon>
        <taxon>Magnoliopsida</taxon>
        <taxon>eudicotyledons</taxon>
        <taxon>Gunneridae</taxon>
        <taxon>Pentapetalae</taxon>
        <taxon>rosids</taxon>
        <taxon>malvids</taxon>
        <taxon>Brassicales</taxon>
        <taxon>Brassicaceae</taxon>
        <taxon>Brassiceae</taxon>
        <taxon>Brassica</taxon>
    </lineage>
</organism>
<evidence type="ECO:0000313" key="1">
    <source>
        <dbReference type="EMBL" id="KAF3580053.1"/>
    </source>
</evidence>
<protein>
    <submittedName>
        <fullName evidence="1">Uncharacterized protein</fullName>
    </submittedName>
</protein>
<reference evidence="1 2" key="1">
    <citation type="journal article" date="2020" name="BMC Genomics">
        <title>Intraspecific diversification of the crop wild relative Brassica cretica Lam. using demographic model selection.</title>
        <authorList>
            <person name="Kioukis A."/>
            <person name="Michalopoulou V.A."/>
            <person name="Briers L."/>
            <person name="Pirintsos S."/>
            <person name="Studholme D.J."/>
            <person name="Pavlidis P."/>
            <person name="Sarris P.F."/>
        </authorList>
    </citation>
    <scope>NUCLEOTIDE SEQUENCE [LARGE SCALE GENOMIC DNA]</scope>
    <source>
        <strain evidence="2">cv. PFS-1207/04</strain>
    </source>
</reference>
<evidence type="ECO:0000313" key="2">
    <source>
        <dbReference type="Proteomes" id="UP000266723"/>
    </source>
</evidence>
<gene>
    <name evidence="1" type="ORF">DY000_02032526</name>
</gene>
<name>A0ABQ7DPZ2_BRACR</name>
<dbReference type="EMBL" id="QGKV02000649">
    <property type="protein sequence ID" value="KAF3580053.1"/>
    <property type="molecule type" value="Genomic_DNA"/>
</dbReference>
<keyword evidence="2" id="KW-1185">Reference proteome</keyword>
<sequence length="258" mass="28240">MMKRTRRSLKSKGFRGQVMIRRYSGRWGGDGGEEKFRGMMLVDSEADFVRSEEGTEGEAEGRGSVEQGGSWGFVSWDLRLRDGSLRVLMRGRCRFLVGGKTGDRASNRARLCVSSSLGEMEAKGEVPPDLETVATEDAKGVGVAVGTSIGVVERELELTVGAVTGELDPAEEIRGDFNRPRVVFGDLEAGELRGGKRVRERGVVRVRVRVRVGRVRRDEAAVFTSGEKLRIEGRSTVAGEPGVLSHFSIFGSEEIVFE</sequence>